<dbReference type="InterPro" id="IPR016035">
    <property type="entry name" value="Acyl_Trfase/lysoPLipase"/>
</dbReference>
<dbReference type="Gene3D" id="3.30.70.250">
    <property type="entry name" value="Malonyl-CoA ACP transacylase, ACP-binding"/>
    <property type="match status" value="1"/>
</dbReference>
<dbReference type="InterPro" id="IPR029058">
    <property type="entry name" value="AB_hydrolase_fold"/>
</dbReference>
<feature type="domain" description="Carrier" evidence="2">
    <location>
        <begin position="893"/>
        <end position="968"/>
    </location>
</feature>
<evidence type="ECO:0000313" key="5">
    <source>
        <dbReference type="Proteomes" id="UP000268727"/>
    </source>
</evidence>
<dbReference type="InterPro" id="IPR014031">
    <property type="entry name" value="Ketoacyl_synth_C"/>
</dbReference>
<dbReference type="Gene3D" id="3.40.366.10">
    <property type="entry name" value="Malonyl-Coenzyme A Acyl Carrier Protein, domain 2"/>
    <property type="match status" value="1"/>
</dbReference>
<dbReference type="EMBL" id="RJKM01000001">
    <property type="protein sequence ID" value="ROP35584.1"/>
    <property type="molecule type" value="Genomic_DNA"/>
</dbReference>
<protein>
    <submittedName>
        <fullName evidence="4">Phthiocerol/phenolphthiocerol synthesis type-I polyketide synthase E</fullName>
    </submittedName>
</protein>
<dbReference type="InterPro" id="IPR050091">
    <property type="entry name" value="PKS_NRPS_Biosynth_Enz"/>
</dbReference>
<dbReference type="SUPFAM" id="SSF53474">
    <property type="entry name" value="alpha/beta-Hydrolases"/>
    <property type="match status" value="1"/>
</dbReference>
<dbReference type="CDD" id="cd00833">
    <property type="entry name" value="PKS"/>
    <property type="match status" value="1"/>
</dbReference>
<dbReference type="InterPro" id="IPR014030">
    <property type="entry name" value="Ketoacyl_synth_N"/>
</dbReference>
<dbReference type="InterPro" id="IPR001227">
    <property type="entry name" value="Ac_transferase_dom_sf"/>
</dbReference>
<dbReference type="PROSITE" id="PS50075">
    <property type="entry name" value="CARRIER"/>
    <property type="match status" value="1"/>
</dbReference>
<comment type="caution">
    <text evidence="4">The sequence shown here is derived from an EMBL/GenBank/DDBJ whole genome shotgun (WGS) entry which is preliminary data.</text>
</comment>
<dbReference type="Pfam" id="PF00698">
    <property type="entry name" value="Acyl_transf_1"/>
    <property type="match status" value="1"/>
</dbReference>
<dbReference type="InterPro" id="IPR009081">
    <property type="entry name" value="PP-bd_ACP"/>
</dbReference>
<name>A0A3N1GZ69_9PSEU</name>
<dbReference type="Gene3D" id="1.10.1200.10">
    <property type="entry name" value="ACP-like"/>
    <property type="match status" value="1"/>
</dbReference>
<dbReference type="InterPro" id="IPR036736">
    <property type="entry name" value="ACP-like_sf"/>
</dbReference>
<dbReference type="RefSeq" id="WP_246037393.1">
    <property type="nucleotide sequence ID" value="NZ_RJKM01000001.1"/>
</dbReference>
<dbReference type="InterPro" id="IPR032821">
    <property type="entry name" value="PKS_assoc"/>
</dbReference>
<organism evidence="4 5">
    <name type="scientific">Saccharothrix texasensis</name>
    <dbReference type="NCBI Taxonomy" id="103734"/>
    <lineage>
        <taxon>Bacteria</taxon>
        <taxon>Bacillati</taxon>
        <taxon>Actinomycetota</taxon>
        <taxon>Actinomycetes</taxon>
        <taxon>Pseudonocardiales</taxon>
        <taxon>Pseudonocardiaceae</taxon>
        <taxon>Saccharothrix</taxon>
    </lineage>
</organism>
<dbReference type="Gene3D" id="3.30.70.3290">
    <property type="match status" value="1"/>
</dbReference>
<dbReference type="GO" id="GO:0004312">
    <property type="term" value="F:fatty acid synthase activity"/>
    <property type="evidence" value="ECO:0007669"/>
    <property type="project" value="TreeGrafter"/>
</dbReference>
<dbReference type="SUPFAM" id="SSF52151">
    <property type="entry name" value="FabD/lysophospholipase-like"/>
    <property type="match status" value="1"/>
</dbReference>
<dbReference type="InterPro" id="IPR014043">
    <property type="entry name" value="Acyl_transferase_dom"/>
</dbReference>
<dbReference type="InterPro" id="IPR020802">
    <property type="entry name" value="TesA-like"/>
</dbReference>
<proteinExistence type="predicted"/>
<dbReference type="AlphaFoldDB" id="A0A3N1GZ69"/>
<dbReference type="Pfam" id="PF02801">
    <property type="entry name" value="Ketoacyl-synt_C"/>
    <property type="match status" value="1"/>
</dbReference>
<dbReference type="Gene3D" id="3.40.50.1820">
    <property type="entry name" value="alpha/beta hydrolase"/>
    <property type="match status" value="1"/>
</dbReference>
<accession>A0A3N1GZ69</accession>
<dbReference type="Proteomes" id="UP000268727">
    <property type="component" value="Unassembled WGS sequence"/>
</dbReference>
<keyword evidence="1" id="KW-0808">Transferase</keyword>
<dbReference type="SMART" id="SM00825">
    <property type="entry name" value="PKS_KS"/>
    <property type="match status" value="1"/>
</dbReference>
<dbReference type="PANTHER" id="PTHR43775:SF51">
    <property type="entry name" value="INACTIVE PHENOLPHTHIOCEROL SYNTHESIS POLYKETIDE SYNTHASE TYPE I PKS1-RELATED"/>
    <property type="match status" value="1"/>
</dbReference>
<dbReference type="Gene3D" id="3.40.47.10">
    <property type="match status" value="1"/>
</dbReference>
<dbReference type="SMART" id="SM00827">
    <property type="entry name" value="PKS_AT"/>
    <property type="match status" value="1"/>
</dbReference>
<dbReference type="Pfam" id="PF00550">
    <property type="entry name" value="PP-binding"/>
    <property type="match status" value="1"/>
</dbReference>
<evidence type="ECO:0000259" key="2">
    <source>
        <dbReference type="PROSITE" id="PS50075"/>
    </source>
</evidence>
<sequence length="1223" mass="129386">MTDNQVIDNQVTDTENAVAVVGMACRYPGAGNVEEFWELLRDGVEGITRFDVEDLVRNKGADPVEVRQPNFVPAKGVMADSAKFDWSFFGYSRSEASGIDPQQRVFLETAATALDDAGLDPTRFDGWIGVYAGADRTHTDSGRDLSPLERLIGLEKDHVATRVAYKLGLRGPAVTVQTSCSTSLVAIHMAVQSLLNRECDAALAGGVAVAPEGEWGYWHEPGGPLSSDGRTRPFDAHATGTVPSEGVGVVVLKRLADALQDGDRIAAVVLGSALNNDGADKMGYTTPSIPGQRDVILYAQKLAGVNAADIDYVEAHGTATPIGDPVEVQALTEAFRASTAENGYCLLGGVKGNIGHTSAAAGVAAFIKTTLMLERGELVPSLHFDAPNPLLELESTPFRVCTEHAPWPDRGTRLAAVSSFGVGGTNAHVVLQGPPARQPEASSPGGTVLALSAASPEALGKLRADLAGVLRRDPAPDLAAVARTLAERRVHRHRQAFAVSDPAHAAEQLAAAGDPTGSRPLGKVAFLFPGHGTLRYNAGAGAYRLLPGFRDRFDELREAVLERCGVDLSPVVAPTHGGPEWFDDGVNQQLGLFALGYALGRQLMDWGITPVGMFGNSIGEFAPAALAGVWSPADAAVLVHERARATWAVGPPGRMVAVSGTAEEVLGRLGPDSAVEVSMISRGGVVLSGPQSDVDAVLAGDALVGLDLRVLAVDRPGHCSALAPVAEILRGVVANTPAKPAALPLVSDTTGTWADPAAVTEPEYWAAQLTRPVLLDAGVATLLDAGVDTFLELGPGSTMLGTVRWNGRWDGTGTALPLLGRAEDGELGVLRALGALWERGFDVLGGTALAPPPGAEPPLRLSLPPHPFLGENPVGDRTARVAHRKREHRATSGDTGSLRAALERLWATALDRPPASDADHFYAQGGESLMALSMMSRLREQTGVVVSLAEFSREPTFGRLLELAERDRPAAPAPRLPVSAARLREGSGRPLFLAADAAGTAVSYQALADRLDVDRPVYGLEVDPEDRTHRSLARIAAQHVDAVLAVQPEGPYTLGGWSFGAVVAHEMARLLIARGAEVDVLLCIDAFIPGRRGLPVGLDPEFLYSHAFFQVAGAFNLGEVGRRMRHNPALRRIFLDKARVLAPYRPRAVHCPAVVFKVDVDARAADRLSARLAPLYGGGVRVRPVPGNHWSVLTEPHVRRLAEELITTLAGVEPVRNEVVDVR</sequence>
<dbReference type="InterPro" id="IPR001031">
    <property type="entry name" value="Thioesterase"/>
</dbReference>
<evidence type="ECO:0000256" key="1">
    <source>
        <dbReference type="ARBA" id="ARBA00022679"/>
    </source>
</evidence>
<dbReference type="GO" id="GO:0006633">
    <property type="term" value="P:fatty acid biosynthetic process"/>
    <property type="evidence" value="ECO:0007669"/>
    <property type="project" value="TreeGrafter"/>
</dbReference>
<dbReference type="InterPro" id="IPR020841">
    <property type="entry name" value="PKS_Beta-ketoAc_synthase_dom"/>
</dbReference>
<dbReference type="SMART" id="SM00824">
    <property type="entry name" value="PKS_TE"/>
    <property type="match status" value="1"/>
</dbReference>
<dbReference type="Pfam" id="PF16197">
    <property type="entry name" value="KAsynt_C_assoc"/>
    <property type="match status" value="1"/>
</dbReference>
<gene>
    <name evidence="4" type="ORF">EDD40_0818</name>
</gene>
<dbReference type="SUPFAM" id="SSF53901">
    <property type="entry name" value="Thiolase-like"/>
    <property type="match status" value="1"/>
</dbReference>
<dbReference type="InterPro" id="IPR016039">
    <property type="entry name" value="Thiolase-like"/>
</dbReference>
<reference evidence="4 5" key="1">
    <citation type="submission" date="2018-11" db="EMBL/GenBank/DDBJ databases">
        <title>Sequencing the genomes of 1000 actinobacteria strains.</title>
        <authorList>
            <person name="Klenk H.-P."/>
        </authorList>
    </citation>
    <scope>NUCLEOTIDE SEQUENCE [LARGE SCALE GENOMIC DNA]</scope>
    <source>
        <strain evidence="4 5">DSM 44231</strain>
    </source>
</reference>
<dbReference type="SUPFAM" id="SSF47336">
    <property type="entry name" value="ACP-like"/>
    <property type="match status" value="1"/>
</dbReference>
<evidence type="ECO:0000259" key="3">
    <source>
        <dbReference type="PROSITE" id="PS52004"/>
    </source>
</evidence>
<dbReference type="PANTHER" id="PTHR43775">
    <property type="entry name" value="FATTY ACID SYNTHASE"/>
    <property type="match status" value="1"/>
</dbReference>
<dbReference type="Pfam" id="PF00109">
    <property type="entry name" value="ketoacyl-synt"/>
    <property type="match status" value="1"/>
</dbReference>
<dbReference type="Pfam" id="PF00975">
    <property type="entry name" value="Thioesterase"/>
    <property type="match status" value="1"/>
</dbReference>
<keyword evidence="5" id="KW-1185">Reference proteome</keyword>
<evidence type="ECO:0000313" key="4">
    <source>
        <dbReference type="EMBL" id="ROP35584.1"/>
    </source>
</evidence>
<dbReference type="PROSITE" id="PS52004">
    <property type="entry name" value="KS3_2"/>
    <property type="match status" value="1"/>
</dbReference>
<feature type="domain" description="Ketosynthase family 3 (KS3)" evidence="3">
    <location>
        <begin position="15"/>
        <end position="433"/>
    </location>
</feature>